<dbReference type="Proteomes" id="UP000053989">
    <property type="component" value="Unassembled WGS sequence"/>
</dbReference>
<name>A0A0C3A6C0_9AGAM</name>
<proteinExistence type="predicted"/>
<reference evidence="2" key="2">
    <citation type="submission" date="2015-01" db="EMBL/GenBank/DDBJ databases">
        <title>Evolutionary Origins and Diversification of the Mycorrhizal Mutualists.</title>
        <authorList>
            <consortium name="DOE Joint Genome Institute"/>
            <consortium name="Mycorrhizal Genomics Consortium"/>
            <person name="Kohler A."/>
            <person name="Kuo A."/>
            <person name="Nagy L.G."/>
            <person name="Floudas D."/>
            <person name="Copeland A."/>
            <person name="Barry K.W."/>
            <person name="Cichocki N."/>
            <person name="Veneault-Fourrey C."/>
            <person name="LaButti K."/>
            <person name="Lindquist E.A."/>
            <person name="Lipzen A."/>
            <person name="Lundell T."/>
            <person name="Morin E."/>
            <person name="Murat C."/>
            <person name="Riley R."/>
            <person name="Ohm R."/>
            <person name="Sun H."/>
            <person name="Tunlid A."/>
            <person name="Henrissat B."/>
            <person name="Grigoriev I.V."/>
            <person name="Hibbett D.S."/>
            <person name="Martin F."/>
        </authorList>
    </citation>
    <scope>NUCLEOTIDE SEQUENCE [LARGE SCALE GENOMIC DNA]</scope>
    <source>
        <strain evidence="2">Foug A</strain>
    </source>
</reference>
<sequence>MRSVHNNDGFLESDEGKVSLPLRNCVVRDRKLGQRVLHAVCSCREEHAVMNKACLSTENLE</sequence>
<dbReference type="AlphaFoldDB" id="A0A0C3A6C0"/>
<dbReference type="HOGENOM" id="CLU_2924042_0_0_1"/>
<protein>
    <submittedName>
        <fullName evidence="1">Uncharacterized protein</fullName>
    </submittedName>
</protein>
<evidence type="ECO:0000313" key="1">
    <source>
        <dbReference type="EMBL" id="KIM60302.1"/>
    </source>
</evidence>
<dbReference type="EMBL" id="KN822063">
    <property type="protein sequence ID" value="KIM60302.1"/>
    <property type="molecule type" value="Genomic_DNA"/>
</dbReference>
<keyword evidence="2" id="KW-1185">Reference proteome</keyword>
<accession>A0A0C3A6C0</accession>
<organism evidence="1 2">
    <name type="scientific">Scleroderma citrinum Foug A</name>
    <dbReference type="NCBI Taxonomy" id="1036808"/>
    <lineage>
        <taxon>Eukaryota</taxon>
        <taxon>Fungi</taxon>
        <taxon>Dikarya</taxon>
        <taxon>Basidiomycota</taxon>
        <taxon>Agaricomycotina</taxon>
        <taxon>Agaricomycetes</taxon>
        <taxon>Agaricomycetidae</taxon>
        <taxon>Boletales</taxon>
        <taxon>Sclerodermatineae</taxon>
        <taxon>Sclerodermataceae</taxon>
        <taxon>Scleroderma</taxon>
    </lineage>
</organism>
<evidence type="ECO:0000313" key="2">
    <source>
        <dbReference type="Proteomes" id="UP000053989"/>
    </source>
</evidence>
<reference evidence="1 2" key="1">
    <citation type="submission" date="2014-04" db="EMBL/GenBank/DDBJ databases">
        <authorList>
            <consortium name="DOE Joint Genome Institute"/>
            <person name="Kuo A."/>
            <person name="Kohler A."/>
            <person name="Nagy L.G."/>
            <person name="Floudas D."/>
            <person name="Copeland A."/>
            <person name="Barry K.W."/>
            <person name="Cichocki N."/>
            <person name="Veneault-Fourrey C."/>
            <person name="LaButti K."/>
            <person name="Lindquist E.A."/>
            <person name="Lipzen A."/>
            <person name="Lundell T."/>
            <person name="Morin E."/>
            <person name="Murat C."/>
            <person name="Sun H."/>
            <person name="Tunlid A."/>
            <person name="Henrissat B."/>
            <person name="Grigoriev I.V."/>
            <person name="Hibbett D.S."/>
            <person name="Martin F."/>
            <person name="Nordberg H.P."/>
            <person name="Cantor M.N."/>
            <person name="Hua S.X."/>
        </authorList>
    </citation>
    <scope>NUCLEOTIDE SEQUENCE [LARGE SCALE GENOMIC DNA]</scope>
    <source>
        <strain evidence="1 2">Foug A</strain>
    </source>
</reference>
<dbReference type="InParanoid" id="A0A0C3A6C0"/>
<gene>
    <name evidence="1" type="ORF">SCLCIDRAFT_1216904</name>
</gene>